<name>A0A1S1LCN6_9MYCO</name>
<dbReference type="EMBL" id="MLIK01000004">
    <property type="protein sequence ID" value="OHU30712.1"/>
    <property type="molecule type" value="Genomic_DNA"/>
</dbReference>
<sequence>MTIKKMIAKGVLVGALSFGALGLGTGVANAAPPPPQPAAVSADRHDPGGDHRGNQGDWRGGDRVGNWRGGDDHRWDGQHPWGWGAPPPPVWNGPLPPPDGPPPPPFDYWGQTVTPAWDPGFNQWGFWFLGVWIPL</sequence>
<dbReference type="OrthoDB" id="4578563at2"/>
<evidence type="ECO:0000256" key="2">
    <source>
        <dbReference type="SAM" id="SignalP"/>
    </source>
</evidence>
<proteinExistence type="predicted"/>
<keyword evidence="2" id="KW-0732">Signal</keyword>
<organism evidence="3 4">
    <name type="scientific">Mycobacteroides franklinii</name>
    <dbReference type="NCBI Taxonomy" id="948102"/>
    <lineage>
        <taxon>Bacteria</taxon>
        <taxon>Bacillati</taxon>
        <taxon>Actinomycetota</taxon>
        <taxon>Actinomycetes</taxon>
        <taxon>Mycobacteriales</taxon>
        <taxon>Mycobacteriaceae</taxon>
        <taxon>Mycobacteroides</taxon>
    </lineage>
</organism>
<dbReference type="Proteomes" id="UP000179616">
    <property type="component" value="Unassembled WGS sequence"/>
</dbReference>
<protein>
    <recommendedName>
        <fullName evidence="5">Chitin-binding protein</fullName>
    </recommendedName>
</protein>
<feature type="compositionally biased region" description="Basic and acidic residues" evidence="1">
    <location>
        <begin position="42"/>
        <end position="62"/>
    </location>
</feature>
<feature type="compositionally biased region" description="Pro residues" evidence="1">
    <location>
        <begin position="85"/>
        <end position="106"/>
    </location>
</feature>
<gene>
    <name evidence="3" type="ORF">BKG76_02985</name>
</gene>
<dbReference type="AlphaFoldDB" id="A0A1S1LCN6"/>
<evidence type="ECO:0000313" key="4">
    <source>
        <dbReference type="Proteomes" id="UP000179616"/>
    </source>
</evidence>
<feature type="chain" id="PRO_5010262057" description="Chitin-binding protein" evidence="2">
    <location>
        <begin position="31"/>
        <end position="135"/>
    </location>
</feature>
<evidence type="ECO:0008006" key="5">
    <source>
        <dbReference type="Google" id="ProtNLM"/>
    </source>
</evidence>
<reference evidence="3 4" key="1">
    <citation type="submission" date="2016-10" db="EMBL/GenBank/DDBJ databases">
        <title>Evaluation of Human, Veterinary and Environmental Mycobacterium chelonae Isolates by Core Genome Phylogenomic Analysis, Targeted Gene Comparison, and Anti-microbial Susceptibility Patterns: A Tale of Mistaken Identities.</title>
        <authorList>
            <person name="Fogelson S.B."/>
            <person name="Camus A.C."/>
            <person name="Lorenz W."/>
            <person name="Vasireddy R."/>
            <person name="Vasireddy S."/>
            <person name="Smith T."/>
            <person name="Brown-Elliott B.A."/>
            <person name="Wallace R.J.Jr."/>
            <person name="Hasan N.A."/>
            <person name="Reischl U."/>
            <person name="Sanchez S."/>
        </authorList>
    </citation>
    <scope>NUCLEOTIDE SEQUENCE [LARGE SCALE GENOMIC DNA]</scope>
    <source>
        <strain evidence="3 4">1559</strain>
    </source>
</reference>
<dbReference type="STRING" id="948102.BKG76_02985"/>
<dbReference type="GeneID" id="57165752"/>
<comment type="caution">
    <text evidence="3">The sequence shown here is derived from an EMBL/GenBank/DDBJ whole genome shotgun (WGS) entry which is preliminary data.</text>
</comment>
<evidence type="ECO:0000313" key="3">
    <source>
        <dbReference type="EMBL" id="OHU30712.1"/>
    </source>
</evidence>
<evidence type="ECO:0000256" key="1">
    <source>
        <dbReference type="SAM" id="MobiDB-lite"/>
    </source>
</evidence>
<dbReference type="RefSeq" id="WP_070935827.1">
    <property type="nucleotide sequence ID" value="NZ_JYKC01000012.1"/>
</dbReference>
<accession>A0A1S1LCN6</accession>
<feature type="region of interest" description="Disordered" evidence="1">
    <location>
        <begin position="27"/>
        <end position="109"/>
    </location>
</feature>
<feature type="signal peptide" evidence="2">
    <location>
        <begin position="1"/>
        <end position="30"/>
    </location>
</feature>